<evidence type="ECO:0000313" key="2">
    <source>
        <dbReference type="EMBL" id="EFE79192.2"/>
    </source>
</evidence>
<dbReference type="Proteomes" id="UP000003986">
    <property type="component" value="Unassembled WGS sequence"/>
</dbReference>
<dbReference type="Gene3D" id="3.10.450.50">
    <property type="match status" value="1"/>
</dbReference>
<protein>
    <recommendedName>
        <fullName evidence="1">SnoaL-like domain-containing protein</fullName>
    </recommendedName>
</protein>
<name>D6AID7_STRFL</name>
<dbReference type="AlphaFoldDB" id="D6AID7"/>
<evidence type="ECO:0000313" key="3">
    <source>
        <dbReference type="Proteomes" id="UP000003986"/>
    </source>
</evidence>
<accession>D6AID7</accession>
<reference evidence="3" key="1">
    <citation type="submission" date="2008-10" db="EMBL/GenBank/DDBJ databases">
        <authorList>
            <person name="Molnar K."/>
        </authorList>
    </citation>
    <scope>NUCLEOTIDE SEQUENCE [LARGE SCALE GENOMIC DNA]</scope>
    <source>
        <strain evidence="3">NRRL 15998</strain>
    </source>
</reference>
<dbReference type="Pfam" id="PF12680">
    <property type="entry name" value="SnoaL_2"/>
    <property type="match status" value="1"/>
</dbReference>
<feature type="domain" description="SnoaL-like" evidence="1">
    <location>
        <begin position="36"/>
        <end position="131"/>
    </location>
</feature>
<dbReference type="InterPro" id="IPR032710">
    <property type="entry name" value="NTF2-like_dom_sf"/>
</dbReference>
<evidence type="ECO:0000259" key="1">
    <source>
        <dbReference type="Pfam" id="PF12680"/>
    </source>
</evidence>
<organism evidence="2 3">
    <name type="scientific">Streptomyces filamentosus NRRL 15998</name>
    <dbReference type="NCBI Taxonomy" id="457431"/>
    <lineage>
        <taxon>Bacteria</taxon>
        <taxon>Bacillati</taxon>
        <taxon>Actinomycetota</taxon>
        <taxon>Actinomycetes</taxon>
        <taxon>Kitasatosporales</taxon>
        <taxon>Streptomycetaceae</taxon>
        <taxon>Streptomyces</taxon>
    </lineage>
</organism>
<dbReference type="PANTHER" id="PTHR41252">
    <property type="entry name" value="BLR2505 PROTEIN"/>
    <property type="match status" value="1"/>
</dbReference>
<proteinExistence type="predicted"/>
<dbReference type="EMBL" id="DS999644">
    <property type="protein sequence ID" value="EFE79192.2"/>
    <property type="molecule type" value="Genomic_DNA"/>
</dbReference>
<gene>
    <name evidence="2" type="ORF">SSGG_06559</name>
</gene>
<reference evidence="3" key="2">
    <citation type="submission" date="2008-12" db="EMBL/GenBank/DDBJ databases">
        <title>Annotation of Streptomyces roseosporus strain NRRL 15998.</title>
        <authorList>
            <consortium name="The Broad Institute Genome Sequencing Platform"/>
            <consortium name="Broad Institute Microbial Sequencing Center"/>
            <person name="Fischbach M."/>
            <person name="Ward D."/>
            <person name="Young S."/>
            <person name="Kodira C.D."/>
            <person name="Zeng Q."/>
            <person name="Koehrsen M."/>
            <person name="Godfrey P."/>
            <person name="Alvarado L."/>
            <person name="Berlin A.M."/>
            <person name="Borenstein D."/>
            <person name="Chen Z."/>
            <person name="Engels R."/>
            <person name="Freedman E."/>
            <person name="Gellesch M."/>
            <person name="Goldberg J."/>
            <person name="Griggs A."/>
            <person name="Gujja S."/>
            <person name="Heiman D.I."/>
            <person name="Hepburn T.A."/>
            <person name="Howarth C."/>
            <person name="Jen D."/>
            <person name="Larson L."/>
            <person name="Lewis B."/>
            <person name="Mehta T."/>
            <person name="Park D."/>
            <person name="Pearson M."/>
            <person name="Roberts A."/>
            <person name="Saif S."/>
            <person name="Shea T.D."/>
            <person name="Shenoy N."/>
            <person name="Sisk P."/>
            <person name="Stolte C."/>
            <person name="Sykes S.N."/>
            <person name="Walk T."/>
            <person name="White J."/>
            <person name="Yandava C."/>
            <person name="Straight P."/>
            <person name="Clardy J."/>
            <person name="Hung D."/>
            <person name="Kolter R."/>
            <person name="Mekalanos J."/>
            <person name="Walker S."/>
            <person name="Walsh C.T."/>
            <person name="Wieland B.L.C."/>
            <person name="Ilzarbe M."/>
            <person name="Galagan J."/>
            <person name="Nusbaum C."/>
            <person name="Birren B."/>
        </authorList>
    </citation>
    <scope>NUCLEOTIDE SEQUENCE [LARGE SCALE GENOMIC DNA]</scope>
    <source>
        <strain evidence="3">NRRL 15998</strain>
    </source>
</reference>
<dbReference type="SUPFAM" id="SSF54427">
    <property type="entry name" value="NTF2-like"/>
    <property type="match status" value="1"/>
</dbReference>
<dbReference type="InterPro" id="IPR037401">
    <property type="entry name" value="SnoaL-like"/>
</dbReference>
<sequence>MGGMTHSPTTDSRAVLTAMYTAEAGYLAAGGPGTASFDLLAPCFAPDVVLHQAAALPYGGVWRGHRGMERFFRAMSDTWAEFELVAQDFLATGETSVVRTIVRARSRATGRELTFPILQTLIVRDGRITEVRPFYWDTDAVVRACTP</sequence>
<dbReference type="PANTHER" id="PTHR41252:SF1">
    <property type="entry name" value="BLR2505 PROTEIN"/>
    <property type="match status" value="1"/>
</dbReference>